<dbReference type="InterPro" id="IPR027417">
    <property type="entry name" value="P-loop_NTPase"/>
</dbReference>
<organism evidence="1 2">
    <name type="scientific">Aestuariibaculum lutulentum</name>
    <dbReference type="NCBI Taxonomy" id="2920935"/>
    <lineage>
        <taxon>Bacteria</taxon>
        <taxon>Pseudomonadati</taxon>
        <taxon>Bacteroidota</taxon>
        <taxon>Flavobacteriia</taxon>
        <taxon>Flavobacteriales</taxon>
        <taxon>Flavobacteriaceae</taxon>
    </lineage>
</organism>
<reference evidence="1" key="1">
    <citation type="submission" date="2022-02" db="EMBL/GenBank/DDBJ databases">
        <title>Aestuariibaculum sp., a marine bacterium isolated from sediment in Guangxi.</title>
        <authorList>
            <person name="Ying J."/>
        </authorList>
    </citation>
    <scope>NUCLEOTIDE SEQUENCE</scope>
    <source>
        <strain evidence="1">L182</strain>
    </source>
</reference>
<keyword evidence="2" id="KW-1185">Reference proteome</keyword>
<proteinExistence type="predicted"/>
<dbReference type="SUPFAM" id="SSF52540">
    <property type="entry name" value="P-loop containing nucleoside triphosphate hydrolases"/>
    <property type="match status" value="1"/>
</dbReference>
<dbReference type="Proteomes" id="UP001156141">
    <property type="component" value="Unassembled WGS sequence"/>
</dbReference>
<sequence length="1282" mass="150745">MKALEKPSIISVLFKILTKHLMGMTKIRNIGVFQRITQKYYQVTRQSFDVNKDYFDKLKTRHFTKEFTSKYNENLFVDQDKNAGQNLINEILLSDNYFSYLSNELRILESWVEDFNEQYQNLKSLLAIEEIEINKNSKQYKQLELLEVKSLDFLKNIEENRAIINGGLVLPLQFKTLDNTNLEIAEDFVFERLHEYKPELRFIEVEPSENFAIVIVFRRLSEIVIQLKSVNRLLKNQKHAQTKFIHGNAGMGKSNISVFLYKELLKHDKPVILLNAKSFNGNPDSFDQLFMNNLLVPDNYQIEEVLERLNIYAQNNICRVTIIIDGLNETSCTHSGFSKIWGNSLDNFIEVLERYPYLYLVATLRTSYISRIWQGNSIPYSQIQLKGFKKEKLNDLIKKYFTEYNIKLDKVTGTDVFYFSTPLYLDLYCKMLNGNKSKEVEPLLGLDGFKQVFDNYKDSLVEKTWFKLSLISKDQVLEGIDRVSEEMIEELEAFVPKKTFFDKMQGKEVDVIDKTIGFEILEEYLIYLDENLNGKDVIIHTQQEVGGYLLANKLISDKGSVDEVVESRFFHDYILGKSGKFHQLKDDILKFLISEAGTDSLLYTDYIDNDVVKKFTTLFLFRTKASDETIALASKLQDSTFSLEEVRTLIDDVSSSFYEKEAGINFFFLKEVFLKLGNLDLDFSWTLYIYNYYGEFKDLLNYYVTNQEQLDGSEDDNLYVEVVIWLSETTIRDLRDKSTRFLLRYYERFPELLLNKILEYANTERFYINERLSLVCYGVCLRLQNEKDFIQNHLGAIAESLYNLQFSQEPTNPTYNYIAIDSYKHIIDLAVIKGVFNLSDENLIRLNNYSFVKDDWFEITPTDIDNVPIAYNWDSSGNPDPLRGDFVHYTIPRLDNRNHDNRVSHTANIYKELIRLGYISDMQNLSEREQSFYYGNRLLGSKVKIDRLGKKYSWMAYFNYAGYLLNQNKLGVWLEEDTPYSKLYNRLSDTEIDPSYEEYIPISEKLIEVDFFKNRSLTEGSWISKPNYALLDIIYIKDDYTLLSAFVDQKLDENYKTRSWVEAKSFFVDKDKVTPYIEEIENKEYDWKDSLNDGGMLSKTYFGELYWADNIPDLKKEWGSLPLESTIEVTRKITHFEVRESGEFNYEDIGKEKTETVNKKCSFEYEPTLLDFLWESSSDNSASLRCDIPSPNIGKHLQLTVNSRDAQILNSNLEVCFKKYFYEYGHNSDSFHFFKTDLLKNYLEDTNQLLMYQLKQHTYDQATEAHHEHFRGMRFVFSKLNR</sequence>
<dbReference type="EMBL" id="JAKVQD010000001">
    <property type="protein sequence ID" value="MCH4552198.1"/>
    <property type="molecule type" value="Genomic_DNA"/>
</dbReference>
<accession>A0ABS9RGX3</accession>
<protein>
    <recommendedName>
        <fullName evidence="3">NACHT domain-containing protein</fullName>
    </recommendedName>
</protein>
<evidence type="ECO:0000313" key="2">
    <source>
        <dbReference type="Proteomes" id="UP001156141"/>
    </source>
</evidence>
<gene>
    <name evidence="1" type="ORF">MKW35_06170</name>
</gene>
<evidence type="ECO:0000313" key="1">
    <source>
        <dbReference type="EMBL" id="MCH4552198.1"/>
    </source>
</evidence>
<evidence type="ECO:0008006" key="3">
    <source>
        <dbReference type="Google" id="ProtNLM"/>
    </source>
</evidence>
<comment type="caution">
    <text evidence="1">The sequence shown here is derived from an EMBL/GenBank/DDBJ whole genome shotgun (WGS) entry which is preliminary data.</text>
</comment>
<name>A0ABS9RGX3_9FLAO</name>